<gene>
    <name evidence="5" type="primary">YPR147C</name>
    <name evidence="5" type="ORF">ATY40_BA7502985</name>
</gene>
<organism evidence="5 6">
    <name type="scientific">Komagataella pastoris</name>
    <name type="common">Yeast</name>
    <name type="synonym">Pichia pastoris</name>
    <dbReference type="NCBI Taxonomy" id="4922"/>
    <lineage>
        <taxon>Eukaryota</taxon>
        <taxon>Fungi</taxon>
        <taxon>Dikarya</taxon>
        <taxon>Ascomycota</taxon>
        <taxon>Saccharomycotina</taxon>
        <taxon>Pichiomycetes</taxon>
        <taxon>Pichiales</taxon>
        <taxon>Pichiaceae</taxon>
        <taxon>Komagataella</taxon>
    </lineage>
</organism>
<protein>
    <submittedName>
        <fullName evidence="5">BA75_02985T0</fullName>
    </submittedName>
</protein>
<sequence length="314" mass="36142">MYREFHLPNAARGLQFAGDDKSKPLVLFIPGNPGLVEYYHEFLKRLSLAGYEVCGTDHLGYHESDSKIYALEEQIQQKLELLKVLSLERKENTTRKLILIGHSMGCWLLQRIYIAVVRDETLSQSYQVVFNGLLTPTINDIGLSRKGVPFTWAYQKSIIPSAVWIHGHFGKVMSWSGLSRYLSPLVHTVVSWVLKTEDPHCIDSTINLTTNNQILNQTLSMAYEEMQRIDSDYEINSTFLNICRDEGTTCWLFHVENDPWCSSLTRDQLTQFCKQYNSISMDILSDCAHSFTLNPNHRKEVLSLLQKQLDQLDF</sequence>
<keyword evidence="6" id="KW-1185">Reference proteome</keyword>
<dbReference type="InterPro" id="IPR029058">
    <property type="entry name" value="AB_hydrolase_fold"/>
</dbReference>
<proteinExistence type="inferred from homology"/>
<evidence type="ECO:0000256" key="2">
    <source>
        <dbReference type="ARBA" id="ARBA00008300"/>
    </source>
</evidence>
<comment type="similarity">
    <text evidence="2">Belongs to the AB hydrolase superfamily. LDAH family.</text>
</comment>
<name>A0A1B2JAT1_PICPA</name>
<dbReference type="EMBL" id="CP014585">
    <property type="protein sequence ID" value="ANZ75116.1"/>
    <property type="molecule type" value="Genomic_DNA"/>
</dbReference>
<dbReference type="OrthoDB" id="448051at2759"/>
<evidence type="ECO:0000256" key="4">
    <source>
        <dbReference type="ARBA" id="ARBA00022801"/>
    </source>
</evidence>
<dbReference type="Gene3D" id="3.40.50.1820">
    <property type="entry name" value="alpha/beta hydrolase"/>
    <property type="match status" value="1"/>
</dbReference>
<evidence type="ECO:0000256" key="1">
    <source>
        <dbReference type="ARBA" id="ARBA00004502"/>
    </source>
</evidence>
<accession>A0A1B2JAT1</accession>
<dbReference type="InterPro" id="IPR019363">
    <property type="entry name" value="LDAH"/>
</dbReference>
<evidence type="ECO:0000256" key="3">
    <source>
        <dbReference type="ARBA" id="ARBA00022677"/>
    </source>
</evidence>
<dbReference type="Proteomes" id="UP000094565">
    <property type="component" value="Chromosome 2"/>
</dbReference>
<dbReference type="PANTHER" id="PTHR13390">
    <property type="entry name" value="LIPASE"/>
    <property type="match status" value="1"/>
</dbReference>
<evidence type="ECO:0000313" key="5">
    <source>
        <dbReference type="EMBL" id="ANZ75116.1"/>
    </source>
</evidence>
<keyword evidence="4" id="KW-0378">Hydrolase</keyword>
<dbReference type="GO" id="GO:0016298">
    <property type="term" value="F:lipase activity"/>
    <property type="evidence" value="ECO:0007669"/>
    <property type="project" value="InterPro"/>
</dbReference>
<keyword evidence="3" id="KW-0551">Lipid droplet</keyword>
<dbReference type="PANTHER" id="PTHR13390:SF0">
    <property type="entry name" value="LIPID DROPLET-ASSOCIATED HYDROLASE"/>
    <property type="match status" value="1"/>
</dbReference>
<dbReference type="Pfam" id="PF10230">
    <property type="entry name" value="LIDHydrolase"/>
    <property type="match status" value="1"/>
</dbReference>
<dbReference type="GO" id="GO:0005811">
    <property type="term" value="C:lipid droplet"/>
    <property type="evidence" value="ECO:0007669"/>
    <property type="project" value="UniProtKB-SubCell"/>
</dbReference>
<comment type="subcellular location">
    <subcellularLocation>
        <location evidence="1">Lipid droplet</location>
    </subcellularLocation>
</comment>
<dbReference type="AlphaFoldDB" id="A0A1B2JAT1"/>
<reference evidence="5 6" key="1">
    <citation type="submission" date="2016-02" db="EMBL/GenBank/DDBJ databases">
        <title>Comparative genomic and transcriptomic foundation for Pichia pastoris.</title>
        <authorList>
            <person name="Love K.R."/>
            <person name="Shah K.A."/>
            <person name="Whittaker C.A."/>
            <person name="Wu J."/>
            <person name="Bartlett M.C."/>
            <person name="Ma D."/>
            <person name="Leeson R.L."/>
            <person name="Priest M."/>
            <person name="Young S.K."/>
            <person name="Love J.C."/>
        </authorList>
    </citation>
    <scope>NUCLEOTIDE SEQUENCE [LARGE SCALE GENOMIC DNA]</scope>
    <source>
        <strain evidence="5 6">ATCC 28485</strain>
    </source>
</reference>
<evidence type="ECO:0000313" key="6">
    <source>
        <dbReference type="Proteomes" id="UP000094565"/>
    </source>
</evidence>
<dbReference type="SUPFAM" id="SSF53474">
    <property type="entry name" value="alpha/beta-Hydrolases"/>
    <property type="match status" value="1"/>
</dbReference>
<dbReference type="GO" id="GO:0019915">
    <property type="term" value="P:lipid storage"/>
    <property type="evidence" value="ECO:0007669"/>
    <property type="project" value="InterPro"/>
</dbReference>